<dbReference type="AlphaFoldDB" id="D4LCF8"/>
<evidence type="ECO:0000313" key="1">
    <source>
        <dbReference type="EMBL" id="CBL17303.1"/>
    </source>
</evidence>
<sequence length="108" mass="12124">MTYFPFAERRDTFAFTCTHILDGEGEIRLVTHHFDDGSYEFLCGEEGHAAAHAVIITIGELLDLDPSIALVSDLPVGCCAMRKDKQSPWEFSKLADEEWYPASQGRMP</sequence>
<accession>D4LCF8</accession>
<reference evidence="1" key="2">
    <citation type="submission" date="2010-03" db="EMBL/GenBank/DDBJ databases">
        <authorList>
            <person name="Pajon A."/>
        </authorList>
    </citation>
    <scope>NUCLEOTIDE SEQUENCE</scope>
    <source>
        <strain evidence="1">Type strain: 18P13</strain>
    </source>
</reference>
<dbReference type="KEGG" id="rch:RUM_11590"/>
<dbReference type="PATRIC" id="fig|213810.4.peg.1054"/>
<organism evidence="1 2">
    <name type="scientific">Ruminococcus champanellensis (strain DSM 18848 / JCM 17042 / KCTC 15320 / 18P13)</name>
    <dbReference type="NCBI Taxonomy" id="213810"/>
    <lineage>
        <taxon>Bacteria</taxon>
        <taxon>Bacillati</taxon>
        <taxon>Bacillota</taxon>
        <taxon>Clostridia</taxon>
        <taxon>Eubacteriales</taxon>
        <taxon>Oscillospiraceae</taxon>
        <taxon>Ruminococcus</taxon>
    </lineage>
</organism>
<dbReference type="HOGENOM" id="CLU_166184_0_0_9"/>
<name>D4LCF8_RUMC1</name>
<protein>
    <submittedName>
        <fullName evidence="1">Uncharacterized protein</fullName>
    </submittedName>
</protein>
<dbReference type="OrthoDB" id="9793188at2"/>
<dbReference type="RefSeq" id="WP_015558210.1">
    <property type="nucleotide sequence ID" value="NC_021039.1"/>
</dbReference>
<keyword evidence="2" id="KW-1185">Reference proteome</keyword>
<dbReference type="BioCyc" id="RCHA213810:RUM_RS12035-MONOMER"/>
<dbReference type="EMBL" id="FP929052">
    <property type="protein sequence ID" value="CBL17303.1"/>
    <property type="molecule type" value="Genomic_DNA"/>
</dbReference>
<dbReference type="Proteomes" id="UP000007054">
    <property type="component" value="Chromosome"/>
</dbReference>
<evidence type="ECO:0000313" key="2">
    <source>
        <dbReference type="Proteomes" id="UP000007054"/>
    </source>
</evidence>
<gene>
    <name evidence="1" type="ordered locus">RUM_11590</name>
</gene>
<dbReference type="GeneID" id="83157101"/>
<proteinExistence type="predicted"/>
<reference evidence="1" key="1">
    <citation type="submission" date="2010-03" db="EMBL/GenBank/DDBJ databases">
        <title>The genome sequence of Ruminococcus sp. 18P13.</title>
        <authorList>
            <consortium name="metaHIT consortium -- http://www.metahit.eu/"/>
            <person name="Pajon A."/>
            <person name="Turner K."/>
            <person name="Parkhill J."/>
            <person name="Bernalier A."/>
        </authorList>
    </citation>
    <scope>NUCLEOTIDE SEQUENCE [LARGE SCALE GENOMIC DNA]</scope>
    <source>
        <strain evidence="1">Type strain: 18P13</strain>
    </source>
</reference>